<feature type="transmembrane region" description="Helical" evidence="6">
    <location>
        <begin position="277"/>
        <end position="296"/>
    </location>
</feature>
<evidence type="ECO:0000259" key="7">
    <source>
        <dbReference type="Pfam" id="PF00482"/>
    </source>
</evidence>
<dbReference type="AlphaFoldDB" id="A0A0J8A6V3"/>
<accession>A0A0J8A6V3</accession>
<dbReference type="Gene3D" id="1.20.81.30">
    <property type="entry name" value="Type II secretion system (T2SS), domain F"/>
    <property type="match status" value="1"/>
</dbReference>
<dbReference type="PATRIC" id="fig|1114963.3.peg.4647"/>
<dbReference type="Pfam" id="PF00482">
    <property type="entry name" value="T2SSF"/>
    <property type="match status" value="1"/>
</dbReference>
<sequence length="300" mass="32809">MVKGIAYLLLAFLLLGVMAYSWFSERARGRVTLDRRLEAISTPGTAPVRQIMAVTVPERIAPLLAQAQIELTVPTLQMIIGAGLILALLLLLFAGPAVALIALVGIPMMALSWLQGRARKRVEALTDAMPLYLDGVRQLQSVGNSLSQALERALADSPDALKSYFAQTARRLAMGAPVAETMQQLADRLQIPEVSMLAAAIRTNLRYGGSIATVFNNLANILRERIRIRRELSAATSEARVSAKVLIGMPLISMALLVAMNRNYIQFFIHDPRGHTMSMVAIGLEVLGILIIRRMLRPSF</sequence>
<reference evidence="8 9" key="1">
    <citation type="journal article" date="2015" name="G3 (Bethesda)">
        <title>Insights into Ongoing Evolution of the Hexachlorocyclohexane Catabolic Pathway from Comparative Genomics of Ten Sphingomonadaceae Strains.</title>
        <authorList>
            <person name="Pearce S.L."/>
            <person name="Oakeshott J.G."/>
            <person name="Pandey G."/>
        </authorList>
    </citation>
    <scope>NUCLEOTIDE SEQUENCE [LARGE SCALE GENOMIC DNA]</scope>
    <source>
        <strain evidence="8 9">LL02</strain>
    </source>
</reference>
<organism evidence="8 9">
    <name type="scientific">Novosphingobium barchaimii LL02</name>
    <dbReference type="NCBI Taxonomy" id="1114963"/>
    <lineage>
        <taxon>Bacteria</taxon>
        <taxon>Pseudomonadati</taxon>
        <taxon>Pseudomonadota</taxon>
        <taxon>Alphaproteobacteria</taxon>
        <taxon>Sphingomonadales</taxon>
        <taxon>Sphingomonadaceae</taxon>
        <taxon>Novosphingobium</taxon>
    </lineage>
</organism>
<keyword evidence="9" id="KW-1185">Reference proteome</keyword>
<evidence type="ECO:0000256" key="6">
    <source>
        <dbReference type="SAM" id="Phobius"/>
    </source>
</evidence>
<comment type="caution">
    <text evidence="8">The sequence shown here is derived from an EMBL/GenBank/DDBJ whole genome shotgun (WGS) entry which is preliminary data.</text>
</comment>
<name>A0A0J8A6V3_9SPHN</name>
<evidence type="ECO:0000313" key="9">
    <source>
        <dbReference type="Proteomes" id="UP000052268"/>
    </source>
</evidence>
<keyword evidence="2" id="KW-1003">Cell membrane</keyword>
<keyword evidence="5 6" id="KW-0472">Membrane</keyword>
<comment type="subcellular location">
    <subcellularLocation>
        <location evidence="1">Cell membrane</location>
        <topology evidence="1">Multi-pass membrane protein</topology>
    </subcellularLocation>
</comment>
<dbReference type="OrthoDB" id="7470947at2"/>
<feature type="transmembrane region" description="Helical" evidence="6">
    <location>
        <begin position="78"/>
        <end position="111"/>
    </location>
</feature>
<evidence type="ECO:0000256" key="4">
    <source>
        <dbReference type="ARBA" id="ARBA00022989"/>
    </source>
</evidence>
<evidence type="ECO:0000256" key="3">
    <source>
        <dbReference type="ARBA" id="ARBA00022692"/>
    </source>
</evidence>
<proteinExistence type="predicted"/>
<evidence type="ECO:0000256" key="5">
    <source>
        <dbReference type="ARBA" id="ARBA00023136"/>
    </source>
</evidence>
<dbReference type="PANTHER" id="PTHR35007:SF1">
    <property type="entry name" value="PILUS ASSEMBLY PROTEIN"/>
    <property type="match status" value="1"/>
</dbReference>
<evidence type="ECO:0000313" key="8">
    <source>
        <dbReference type="EMBL" id="KMS51120.1"/>
    </source>
</evidence>
<dbReference type="RefSeq" id="WP_059153380.1">
    <property type="nucleotide sequence ID" value="NZ_KQ130459.1"/>
</dbReference>
<gene>
    <name evidence="8" type="ORF">V474_05030</name>
</gene>
<feature type="domain" description="Type II secretion system protein GspF" evidence="7">
    <location>
        <begin position="141"/>
        <end position="258"/>
    </location>
</feature>
<dbReference type="PANTHER" id="PTHR35007">
    <property type="entry name" value="INTEGRAL MEMBRANE PROTEIN-RELATED"/>
    <property type="match status" value="1"/>
</dbReference>
<keyword evidence="4 6" id="KW-1133">Transmembrane helix</keyword>
<dbReference type="InterPro" id="IPR018076">
    <property type="entry name" value="T2SS_GspF_dom"/>
</dbReference>
<protein>
    <submittedName>
        <fullName evidence="8">Pilus assembly protein TadB</fullName>
    </submittedName>
</protein>
<feature type="transmembrane region" description="Helical" evidence="6">
    <location>
        <begin position="245"/>
        <end position="265"/>
    </location>
</feature>
<dbReference type="Proteomes" id="UP000052268">
    <property type="component" value="Unassembled WGS sequence"/>
</dbReference>
<dbReference type="InterPro" id="IPR042094">
    <property type="entry name" value="T2SS_GspF_sf"/>
</dbReference>
<keyword evidence="3 6" id="KW-0812">Transmembrane</keyword>
<dbReference type="EMBL" id="JACU01000013">
    <property type="protein sequence ID" value="KMS51120.1"/>
    <property type="molecule type" value="Genomic_DNA"/>
</dbReference>
<evidence type="ECO:0000256" key="1">
    <source>
        <dbReference type="ARBA" id="ARBA00004651"/>
    </source>
</evidence>
<dbReference type="GO" id="GO:0005886">
    <property type="term" value="C:plasma membrane"/>
    <property type="evidence" value="ECO:0007669"/>
    <property type="project" value="UniProtKB-SubCell"/>
</dbReference>
<evidence type="ECO:0000256" key="2">
    <source>
        <dbReference type="ARBA" id="ARBA00022475"/>
    </source>
</evidence>